<protein>
    <submittedName>
        <fullName evidence="2">Uncharacterized protein</fullName>
    </submittedName>
</protein>
<evidence type="ECO:0000313" key="2">
    <source>
        <dbReference type="EMBL" id="KAH9510679.1"/>
    </source>
</evidence>
<feature type="coiled-coil region" evidence="1">
    <location>
        <begin position="1"/>
        <end position="33"/>
    </location>
</feature>
<dbReference type="EMBL" id="ASGP02000004">
    <property type="protein sequence ID" value="KAH9510679.1"/>
    <property type="molecule type" value="Genomic_DNA"/>
</dbReference>
<sequence length="64" mass="7713">MNNLNNKKSRVEMEKLKIENAKLKEDISILKQLQQSQQPLLKEASMQQLKREQIDLENRYRKTE</sequence>
<keyword evidence="1" id="KW-0175">Coiled coil</keyword>
<organism evidence="2 3">
    <name type="scientific">Dermatophagoides farinae</name>
    <name type="common">American house dust mite</name>
    <dbReference type="NCBI Taxonomy" id="6954"/>
    <lineage>
        <taxon>Eukaryota</taxon>
        <taxon>Metazoa</taxon>
        <taxon>Ecdysozoa</taxon>
        <taxon>Arthropoda</taxon>
        <taxon>Chelicerata</taxon>
        <taxon>Arachnida</taxon>
        <taxon>Acari</taxon>
        <taxon>Acariformes</taxon>
        <taxon>Sarcoptiformes</taxon>
        <taxon>Astigmata</taxon>
        <taxon>Psoroptidia</taxon>
        <taxon>Analgoidea</taxon>
        <taxon>Pyroglyphidae</taxon>
        <taxon>Dermatophagoidinae</taxon>
        <taxon>Dermatophagoides</taxon>
    </lineage>
</organism>
<name>A0A922HWS1_DERFA</name>
<dbReference type="AlphaFoldDB" id="A0A922HWS1"/>
<evidence type="ECO:0000313" key="3">
    <source>
        <dbReference type="Proteomes" id="UP000790347"/>
    </source>
</evidence>
<accession>A0A922HWS1</accession>
<comment type="caution">
    <text evidence="2">The sequence shown here is derived from an EMBL/GenBank/DDBJ whole genome shotgun (WGS) entry which is preliminary data.</text>
</comment>
<proteinExistence type="predicted"/>
<keyword evidence="3" id="KW-1185">Reference proteome</keyword>
<evidence type="ECO:0000256" key="1">
    <source>
        <dbReference type="SAM" id="Coils"/>
    </source>
</evidence>
<dbReference type="Proteomes" id="UP000790347">
    <property type="component" value="Unassembled WGS sequence"/>
</dbReference>
<gene>
    <name evidence="2" type="ORF">DERF_009189</name>
</gene>
<reference evidence="2" key="2">
    <citation type="journal article" date="2022" name="Res Sq">
        <title>Comparative Genomics Reveals Insights into the Divergent Evolution of Astigmatic Mites and Household Pest Adaptations.</title>
        <authorList>
            <person name="Xiong Q."/>
            <person name="Wan A.T.-Y."/>
            <person name="Liu X.-Y."/>
            <person name="Fung C.S.-H."/>
            <person name="Xiao X."/>
            <person name="Malainual N."/>
            <person name="Hou J."/>
            <person name="Wang L."/>
            <person name="Wang M."/>
            <person name="Yang K."/>
            <person name="Cui Y."/>
            <person name="Leung E."/>
            <person name="Nong W."/>
            <person name="Shin S.-K."/>
            <person name="Au S."/>
            <person name="Jeong K.Y."/>
            <person name="Chew F.T."/>
            <person name="Hui J."/>
            <person name="Leung T.F."/>
            <person name="Tungtrongchitr A."/>
            <person name="Zhong N."/>
            <person name="Liu Z."/>
            <person name="Tsui S."/>
        </authorList>
    </citation>
    <scope>NUCLEOTIDE SEQUENCE</scope>
    <source>
        <strain evidence="2">Derf</strain>
        <tissue evidence="2">Whole organism</tissue>
    </source>
</reference>
<reference evidence="2" key="1">
    <citation type="submission" date="2013-05" db="EMBL/GenBank/DDBJ databases">
        <authorList>
            <person name="Yim A.K.Y."/>
            <person name="Chan T.F."/>
            <person name="Ji K.M."/>
            <person name="Liu X.Y."/>
            <person name="Zhou J.W."/>
            <person name="Li R.Q."/>
            <person name="Yang K.Y."/>
            <person name="Li J."/>
            <person name="Li M."/>
            <person name="Law P.T.W."/>
            <person name="Wu Y.L."/>
            <person name="Cai Z.L."/>
            <person name="Qin H."/>
            <person name="Bao Y."/>
            <person name="Leung R.K.K."/>
            <person name="Ng P.K.S."/>
            <person name="Zou J."/>
            <person name="Zhong X.J."/>
            <person name="Ran P.X."/>
            <person name="Zhong N.S."/>
            <person name="Liu Z.G."/>
            <person name="Tsui S.K.W."/>
        </authorList>
    </citation>
    <scope>NUCLEOTIDE SEQUENCE</scope>
    <source>
        <strain evidence="2">Derf</strain>
        <tissue evidence="2">Whole organism</tissue>
    </source>
</reference>